<comment type="catalytic activity">
    <reaction evidence="1 6">
        <text>5-dehydro-4-deoxy-D-glucuronate = 3-deoxy-D-glycero-2,5-hexodiulosonate</text>
        <dbReference type="Rhea" id="RHEA:23896"/>
        <dbReference type="ChEBI" id="CHEBI:17117"/>
        <dbReference type="ChEBI" id="CHEBI:29071"/>
        <dbReference type="EC" id="5.3.1.17"/>
    </reaction>
</comment>
<keyword evidence="5 6" id="KW-0413">Isomerase</keyword>
<dbReference type="GO" id="GO:0019698">
    <property type="term" value="P:D-galacturonate catabolic process"/>
    <property type="evidence" value="ECO:0007669"/>
    <property type="project" value="TreeGrafter"/>
</dbReference>
<evidence type="ECO:0000256" key="6">
    <source>
        <dbReference type="HAMAP-Rule" id="MF_00687"/>
    </source>
</evidence>
<accession>A0A410MBP9</accession>
<dbReference type="PANTHER" id="PTHR38461:SF1">
    <property type="entry name" value="4-DEOXY-L-THREO-5-HEXOSULOSE-URONATE KETOL-ISOMERASE"/>
    <property type="match status" value="1"/>
</dbReference>
<dbReference type="NCBIfam" id="NF002091">
    <property type="entry name" value="PRK00924.1"/>
    <property type="match status" value="1"/>
</dbReference>
<evidence type="ECO:0000256" key="2">
    <source>
        <dbReference type="ARBA" id="ARBA00008086"/>
    </source>
</evidence>
<dbReference type="InterPro" id="IPR014710">
    <property type="entry name" value="RmlC-like_jellyroll"/>
</dbReference>
<feature type="binding site" evidence="6">
    <location>
        <position position="204"/>
    </location>
    <ligand>
        <name>Zn(2+)</name>
        <dbReference type="ChEBI" id="CHEBI:29105"/>
    </ligand>
</feature>
<name>A0A410MBP9_9BACI</name>
<dbReference type="EMBL" id="CP026118">
    <property type="protein sequence ID" value="QAS52169.1"/>
    <property type="molecule type" value="Genomic_DNA"/>
</dbReference>
<dbReference type="Pfam" id="PF04962">
    <property type="entry name" value="KduI"/>
    <property type="match status" value="1"/>
</dbReference>
<comment type="similarity">
    <text evidence="2 6">Belongs to the KduI family.</text>
</comment>
<dbReference type="Proteomes" id="UP000287756">
    <property type="component" value="Chromosome"/>
</dbReference>
<organism evidence="7 8">
    <name type="scientific">Halobacillus litoralis</name>
    <dbReference type="NCBI Taxonomy" id="45668"/>
    <lineage>
        <taxon>Bacteria</taxon>
        <taxon>Bacillati</taxon>
        <taxon>Bacillota</taxon>
        <taxon>Bacilli</taxon>
        <taxon>Bacillales</taxon>
        <taxon>Bacillaceae</taxon>
        <taxon>Halobacillus</taxon>
    </lineage>
</organism>
<feature type="binding site" evidence="6">
    <location>
        <position position="246"/>
    </location>
    <ligand>
        <name>Zn(2+)</name>
        <dbReference type="ChEBI" id="CHEBI:29105"/>
    </ligand>
</feature>
<dbReference type="SUPFAM" id="SSF51182">
    <property type="entry name" value="RmlC-like cupins"/>
    <property type="match status" value="1"/>
</dbReference>
<dbReference type="GO" id="GO:0008697">
    <property type="term" value="F:4-deoxy-L-threo-5-hexosulose-uronate ketol-isomerase activity"/>
    <property type="evidence" value="ECO:0007669"/>
    <property type="project" value="UniProtKB-UniRule"/>
</dbReference>
<evidence type="ECO:0000313" key="7">
    <source>
        <dbReference type="EMBL" id="QAS52169.1"/>
    </source>
</evidence>
<dbReference type="InterPro" id="IPR021120">
    <property type="entry name" value="KduI/IolB_isomerase"/>
</dbReference>
<evidence type="ECO:0000256" key="4">
    <source>
        <dbReference type="ARBA" id="ARBA00022833"/>
    </source>
</evidence>
<protein>
    <recommendedName>
        <fullName evidence="6">4-deoxy-L-threo-5-hexosulose-uronate ketol-isomerase</fullName>
        <ecNumber evidence="6">5.3.1.17</ecNumber>
    </recommendedName>
    <alternativeName>
        <fullName evidence="6">5-keto-4-deoxyuronate isomerase</fullName>
    </alternativeName>
    <alternativeName>
        <fullName evidence="6">DKI isomerase</fullName>
    </alternativeName>
</protein>
<dbReference type="HAMAP" id="MF_00687">
    <property type="entry name" value="KduI"/>
    <property type="match status" value="1"/>
</dbReference>
<gene>
    <name evidence="6" type="primary">kduI</name>
    <name evidence="7" type="ORF">HLI_07970</name>
</gene>
<dbReference type="InterPro" id="IPR027449">
    <property type="entry name" value="KduI_N"/>
</dbReference>
<dbReference type="Gene3D" id="2.60.120.10">
    <property type="entry name" value="Jelly Rolls"/>
    <property type="match status" value="1"/>
</dbReference>
<dbReference type="AlphaFoldDB" id="A0A410MBP9"/>
<feature type="binding site" evidence="6">
    <location>
        <position position="199"/>
    </location>
    <ligand>
        <name>Zn(2+)</name>
        <dbReference type="ChEBI" id="CHEBI:29105"/>
    </ligand>
</feature>
<dbReference type="PANTHER" id="PTHR38461">
    <property type="entry name" value="4-DEOXY-L-THREO-5-HEXOSULOSE-URONATE KETOL-ISOMERASE"/>
    <property type="match status" value="1"/>
</dbReference>
<reference evidence="7 8" key="1">
    <citation type="submission" date="2018-01" db="EMBL/GenBank/DDBJ databases">
        <title>The whole genome sequencing and assembly of Halobacillus litoralis ERB031 strain.</title>
        <authorList>
            <person name="Lee S.-J."/>
            <person name="Park M.-K."/>
            <person name="Kim J.-Y."/>
            <person name="Lee Y.-J."/>
            <person name="Yi H."/>
            <person name="Bahn Y.-S."/>
            <person name="Kim J.F."/>
            <person name="Lee D.-W."/>
        </authorList>
    </citation>
    <scope>NUCLEOTIDE SEQUENCE [LARGE SCALE GENOMIC DNA]</scope>
    <source>
        <strain evidence="7 8">ERB 031</strain>
    </source>
</reference>
<dbReference type="PIRSF" id="PIRSF006625">
    <property type="entry name" value="KduI"/>
    <property type="match status" value="1"/>
</dbReference>
<evidence type="ECO:0000256" key="1">
    <source>
        <dbReference type="ARBA" id="ARBA00000552"/>
    </source>
</evidence>
<dbReference type="OrthoDB" id="9770644at2"/>
<proteinExistence type="inferred from homology"/>
<dbReference type="InterPro" id="IPR011051">
    <property type="entry name" value="RmlC_Cupin_sf"/>
</dbReference>
<comment type="cofactor">
    <cofactor evidence="6">
        <name>Zn(2+)</name>
        <dbReference type="ChEBI" id="CHEBI:29105"/>
    </cofactor>
    <text evidence="6">Binds 1 zinc ion per subunit.</text>
</comment>
<dbReference type="Gene3D" id="2.60.120.520">
    <property type="entry name" value="pectin degrading enzyme 5-keto 4- deoxyuronate isomerase, domain 1"/>
    <property type="match status" value="1"/>
</dbReference>
<feature type="binding site" evidence="6">
    <location>
        <position position="197"/>
    </location>
    <ligand>
        <name>Zn(2+)</name>
        <dbReference type="ChEBI" id="CHEBI:29105"/>
    </ligand>
</feature>
<evidence type="ECO:0000256" key="5">
    <source>
        <dbReference type="ARBA" id="ARBA00023235"/>
    </source>
</evidence>
<evidence type="ECO:0000313" key="8">
    <source>
        <dbReference type="Proteomes" id="UP000287756"/>
    </source>
</evidence>
<keyword evidence="3 6" id="KW-0479">Metal-binding</keyword>
<dbReference type="InterPro" id="IPR007045">
    <property type="entry name" value="KduI"/>
</dbReference>
<dbReference type="GO" id="GO:0008270">
    <property type="term" value="F:zinc ion binding"/>
    <property type="evidence" value="ECO:0007669"/>
    <property type="project" value="UniProtKB-UniRule"/>
</dbReference>
<evidence type="ECO:0000256" key="3">
    <source>
        <dbReference type="ARBA" id="ARBA00022723"/>
    </source>
</evidence>
<dbReference type="UniPathway" id="UPA00545">
    <property type="reaction ID" value="UER00826"/>
</dbReference>
<dbReference type="CDD" id="cd20491">
    <property type="entry name" value="cupin_KduI_C"/>
    <property type="match status" value="1"/>
</dbReference>
<dbReference type="GO" id="GO:0042840">
    <property type="term" value="P:D-glucuronate catabolic process"/>
    <property type="evidence" value="ECO:0007669"/>
    <property type="project" value="TreeGrafter"/>
</dbReference>
<dbReference type="KEGG" id="hli:HLI_07970"/>
<dbReference type="CDD" id="cd20294">
    <property type="entry name" value="cupin_KduI_N"/>
    <property type="match status" value="1"/>
</dbReference>
<dbReference type="GO" id="GO:0045490">
    <property type="term" value="P:pectin catabolic process"/>
    <property type="evidence" value="ECO:0007669"/>
    <property type="project" value="UniProtKB-UniRule"/>
</dbReference>
<sequence>MNMEVRYATNPTDAKQYDGERLRSEFLIESLFVEGEVNMVYSHYDRVITGGAVPTVKPLKLEDSETLKTEFFLERREIGIINISDGKGKVIVNGETFELNKRDCLYVGRGNEDVQLDSVDASQPARFYLASATAHKEYPTKKLPIEEATPAKLGSDAESNNRTIYKYIHEDGLQSCQLMMGMTLLAPNNMWNTMPPHVHDRRMEAYLYFDMDEDSRVFHFMGKPDETRHMVVKNEQVVLSPPWSIHSGVGTNNYTFIWAMAGENYTFTDMDHVKMDELK</sequence>
<comment type="function">
    <text evidence="6">Catalyzes the isomerization of 5-dehydro-4-deoxy-D-glucuronate to 3-deoxy-D-glycero-2,5-hexodiulosonate.</text>
</comment>
<keyword evidence="4 6" id="KW-0862">Zinc</keyword>
<comment type="pathway">
    <text evidence="6">Glycan metabolism; pectin degradation; 2-dehydro-3-deoxy-D-gluconate from pectin: step 4/5.</text>
</comment>
<dbReference type="EC" id="5.3.1.17" evidence="6"/>